<evidence type="ECO:0000313" key="2">
    <source>
        <dbReference type="Proteomes" id="UP000660262"/>
    </source>
</evidence>
<protein>
    <submittedName>
        <fullName evidence="1">Uncharacterized protein</fullName>
    </submittedName>
</protein>
<sequence>MAADETVQQARTALVDAFEAWYTALLDKAAKEEDAAEEFERVMAERVMSSDPESAAFHAARREAGRFAKAAPASAFAGRKSGGIQARKTEQKTRAFFGLE</sequence>
<dbReference type="AlphaFoldDB" id="A0A830I369"/>
<comment type="caution">
    <text evidence="1">The sequence shown here is derived from an EMBL/GenBank/DDBJ whole genome shotgun (WGS) entry which is preliminary data.</text>
</comment>
<evidence type="ECO:0000313" key="1">
    <source>
        <dbReference type="EMBL" id="GHP11617.1"/>
    </source>
</evidence>
<reference evidence="1" key="1">
    <citation type="submission" date="2020-10" db="EMBL/GenBank/DDBJ databases">
        <title>Unveiling of a novel bifunctional photoreceptor, Dualchrome1, isolated from a cosmopolitan green alga.</title>
        <authorList>
            <person name="Suzuki S."/>
            <person name="Kawachi M."/>
        </authorList>
    </citation>
    <scope>NUCLEOTIDE SEQUENCE</scope>
    <source>
        <strain evidence="1">NIES 2893</strain>
    </source>
</reference>
<accession>A0A830I369</accession>
<keyword evidence="2" id="KW-1185">Reference proteome</keyword>
<organism evidence="1 2">
    <name type="scientific">Pycnococcus provasolii</name>
    <dbReference type="NCBI Taxonomy" id="41880"/>
    <lineage>
        <taxon>Eukaryota</taxon>
        <taxon>Viridiplantae</taxon>
        <taxon>Chlorophyta</taxon>
        <taxon>Pseudoscourfieldiophyceae</taxon>
        <taxon>Pseudoscourfieldiales</taxon>
        <taxon>Pycnococcaceae</taxon>
        <taxon>Pycnococcus</taxon>
    </lineage>
</organism>
<proteinExistence type="predicted"/>
<dbReference type="EMBL" id="BNJQ01000035">
    <property type="protein sequence ID" value="GHP11617.1"/>
    <property type="molecule type" value="Genomic_DNA"/>
</dbReference>
<gene>
    <name evidence="1" type="ORF">PPROV_001034500</name>
</gene>
<name>A0A830I369_9CHLO</name>
<dbReference type="Proteomes" id="UP000660262">
    <property type="component" value="Unassembled WGS sequence"/>
</dbReference>